<dbReference type="PROSITE" id="PS50878">
    <property type="entry name" value="RT_POL"/>
    <property type="match status" value="1"/>
</dbReference>
<gene>
    <name evidence="2" type="ORF">MTR67_008883</name>
</gene>
<dbReference type="InterPro" id="IPR052343">
    <property type="entry name" value="Retrotransposon-Effector_Assoc"/>
</dbReference>
<organism evidence="2 3">
    <name type="scientific">Solanum verrucosum</name>
    <dbReference type="NCBI Taxonomy" id="315347"/>
    <lineage>
        <taxon>Eukaryota</taxon>
        <taxon>Viridiplantae</taxon>
        <taxon>Streptophyta</taxon>
        <taxon>Embryophyta</taxon>
        <taxon>Tracheophyta</taxon>
        <taxon>Spermatophyta</taxon>
        <taxon>Magnoliopsida</taxon>
        <taxon>eudicotyledons</taxon>
        <taxon>Gunneridae</taxon>
        <taxon>Pentapetalae</taxon>
        <taxon>asterids</taxon>
        <taxon>lamiids</taxon>
        <taxon>Solanales</taxon>
        <taxon>Solanaceae</taxon>
        <taxon>Solanoideae</taxon>
        <taxon>Solaneae</taxon>
        <taxon>Solanum</taxon>
    </lineage>
</organism>
<dbReference type="PANTHER" id="PTHR46890">
    <property type="entry name" value="NON-LTR RETROLELEMENT REVERSE TRANSCRIPTASE-LIKE PROTEIN-RELATED"/>
    <property type="match status" value="1"/>
</dbReference>
<dbReference type="Proteomes" id="UP001234989">
    <property type="component" value="Chromosome 2"/>
</dbReference>
<protein>
    <recommendedName>
        <fullName evidence="1">Reverse transcriptase domain-containing protein</fullName>
    </recommendedName>
</protein>
<dbReference type="InterPro" id="IPR000477">
    <property type="entry name" value="RT_dom"/>
</dbReference>
<dbReference type="SUPFAM" id="SSF56672">
    <property type="entry name" value="DNA/RNA polymerases"/>
    <property type="match status" value="1"/>
</dbReference>
<dbReference type="Pfam" id="PF00078">
    <property type="entry name" value="RVT_1"/>
    <property type="match status" value="1"/>
</dbReference>
<sequence length="354" mass="40652">MPKSAPLQNSNTINIKQVPLQRLVSDHVPIALQYGSWEVPKSYFNFQNWWLTNEGYVDKVSDWWSSFEFSGRPDYIFASKLKALKGKLKEWSRCDQGNLKLQKSRLLNHMADLDSILDSRILTEEEVAKKGETIVEPARIKEEIVKFYTDKAPGPNSYPMGFYIKCWEVLKHDITQAFHNFHSKEMFEESFNATYIAMIPKKKGAKELKDFRPISLVGSFYKLVSKVLTERLKRVVDTLVDSQQMAFIGGRHIMDAVLIANEAVDSRISQKKLDILCKLDIENACDHVNWEFILQVLRQMGFGAKWVNWVKFCISTVKFSILVNGGSEGFFNAQLGIRQGDPMSLLVHFSHGRS</sequence>
<keyword evidence="3" id="KW-1185">Reference proteome</keyword>
<dbReference type="CDD" id="cd01650">
    <property type="entry name" value="RT_nLTR_like"/>
    <property type="match status" value="1"/>
</dbReference>
<name>A0AAF0Q336_SOLVR</name>
<reference evidence="2" key="1">
    <citation type="submission" date="2023-08" db="EMBL/GenBank/DDBJ databases">
        <title>A de novo genome assembly of Solanum verrucosum Schlechtendal, a Mexican diploid species geographically isolated from the other diploid A-genome species in potato relatives.</title>
        <authorList>
            <person name="Hosaka K."/>
        </authorList>
    </citation>
    <scope>NUCLEOTIDE SEQUENCE</scope>
    <source>
        <tissue evidence="2">Young leaves</tissue>
    </source>
</reference>
<dbReference type="InterPro" id="IPR043502">
    <property type="entry name" value="DNA/RNA_pol_sf"/>
</dbReference>
<proteinExistence type="predicted"/>
<evidence type="ECO:0000313" key="2">
    <source>
        <dbReference type="EMBL" id="WMV15498.1"/>
    </source>
</evidence>
<evidence type="ECO:0000259" key="1">
    <source>
        <dbReference type="PROSITE" id="PS50878"/>
    </source>
</evidence>
<evidence type="ECO:0000313" key="3">
    <source>
        <dbReference type="Proteomes" id="UP001234989"/>
    </source>
</evidence>
<dbReference type="PANTHER" id="PTHR46890:SF50">
    <property type="entry name" value="RNA-DIRECTED DNA POLYMERASE, EUKARYOTA, REVERSE TRANSCRIPTASE ZINC-BINDING DOMAIN PROTEIN-RELATED"/>
    <property type="match status" value="1"/>
</dbReference>
<accession>A0AAF0Q336</accession>
<feature type="domain" description="Reverse transcriptase" evidence="1">
    <location>
        <begin position="180"/>
        <end position="354"/>
    </location>
</feature>
<dbReference type="AlphaFoldDB" id="A0AAF0Q336"/>
<dbReference type="EMBL" id="CP133613">
    <property type="protein sequence ID" value="WMV15498.1"/>
    <property type="molecule type" value="Genomic_DNA"/>
</dbReference>